<dbReference type="EMBL" id="CP029543">
    <property type="protein sequence ID" value="AWV48714.1"/>
    <property type="molecule type" value="Genomic_DNA"/>
</dbReference>
<organism evidence="2 3">
    <name type="scientific">Mycobacterium leprae</name>
    <dbReference type="NCBI Taxonomy" id="1769"/>
    <lineage>
        <taxon>Bacteria</taxon>
        <taxon>Bacillati</taxon>
        <taxon>Actinomycetota</taxon>
        <taxon>Actinomycetes</taxon>
        <taxon>Mycobacteriales</taxon>
        <taxon>Mycobacteriaceae</taxon>
        <taxon>Mycobacterium</taxon>
    </lineage>
</organism>
<dbReference type="AlphaFoldDB" id="A0AAD0P8T1"/>
<dbReference type="Proteomes" id="UP000249682">
    <property type="component" value="Chromosome"/>
</dbReference>
<keyword evidence="1" id="KW-0812">Transmembrane</keyword>
<proteinExistence type="predicted"/>
<protein>
    <submittedName>
        <fullName evidence="2">Uncharacterized protein</fullName>
    </submittedName>
</protein>
<feature type="transmembrane region" description="Helical" evidence="1">
    <location>
        <begin position="96"/>
        <end position="115"/>
    </location>
</feature>
<evidence type="ECO:0000256" key="1">
    <source>
        <dbReference type="SAM" id="Phobius"/>
    </source>
</evidence>
<keyword evidence="1" id="KW-1133">Transmembrane helix</keyword>
<name>A0AAD0P8T1_MYCLR</name>
<sequence>MIDKRLADRNAPDHPLERVNEVQAVLADRIRRHKPHNAGDFVITKQYRYYNSLYFPYVSVIRLGDLARRYATGAQKLCGLLKIVDVVKIGNRRMSYLVLTMGSSTYIVSRIYVAVFRWHPTQLSLQGNNHMTAILGQRARPLYDSTDWLPRFSMCPVMPR</sequence>
<keyword evidence="1" id="KW-0472">Membrane</keyword>
<evidence type="ECO:0000313" key="2">
    <source>
        <dbReference type="EMBL" id="AWV48714.1"/>
    </source>
</evidence>
<reference evidence="2 3" key="1">
    <citation type="submission" date="2018-05" db="EMBL/GenBank/DDBJ databases">
        <title>Evolution of small genomes with special reference to Mycobacterium leprae.</title>
        <authorList>
            <person name="Mohanty P.S."/>
            <person name="Bansal A.K."/>
            <person name="Gupta U.D."/>
            <person name="Naaz F."/>
            <person name="Dwivedi V.D."/>
            <person name="Singh H."/>
            <person name="Gupta G."/>
            <person name="Sharma S."/>
            <person name="Arora M."/>
        </authorList>
    </citation>
    <scope>NUCLEOTIDE SEQUENCE [LARGE SCALE GENOMIC DNA]</scope>
    <source>
        <strain evidence="2 3">MRHRU-235-G</strain>
    </source>
</reference>
<evidence type="ECO:0000313" key="3">
    <source>
        <dbReference type="Proteomes" id="UP000249682"/>
    </source>
</evidence>
<accession>A0AAD0P8T1</accession>
<gene>
    <name evidence="2" type="ORF">DIJ64_13570</name>
</gene>